<dbReference type="GO" id="GO:0016787">
    <property type="term" value="F:hydrolase activity"/>
    <property type="evidence" value="ECO:0007669"/>
    <property type="project" value="UniProtKB-KW"/>
</dbReference>
<dbReference type="Proteomes" id="UP000602198">
    <property type="component" value="Unassembled WGS sequence"/>
</dbReference>
<evidence type="ECO:0000313" key="2">
    <source>
        <dbReference type="EMBL" id="MBL1077272.1"/>
    </source>
</evidence>
<dbReference type="PANTHER" id="PTHR43433:SF5">
    <property type="entry name" value="AB HYDROLASE-1 DOMAIN-CONTAINING PROTEIN"/>
    <property type="match status" value="1"/>
</dbReference>
<evidence type="ECO:0000313" key="3">
    <source>
        <dbReference type="Proteomes" id="UP000602198"/>
    </source>
</evidence>
<dbReference type="InterPro" id="IPR029058">
    <property type="entry name" value="AB_hydrolase_fold"/>
</dbReference>
<sequence length="299" mass="32740">MSEQLAEVGRGITLSYERSGDENGVPLLFIAGLGQQYHEWPDGLCRLLIDRGYQVIRFDNRDVGRSTHARFRPPGPVDLLRRHWAPEQYDIGDMARDTVGLLDVLGVESTHIVGMSMGGMIGQTIAARDPGRVRSLTSVMSTTGALRLGRPALSTWRLMFAPPARTRDEHIDSAVRIYRHISAAGYPFDEHVVRAAAALTWDRDERPAAGVGRQLGAIFKSGNRTREMRSITTPTLVVHGDRDLMVSPSGGAATARAIPGARLRTVPGMGHDLPAGLWPILTDLIDDHIRTAARSSDVR</sequence>
<dbReference type="Gene3D" id="3.40.50.1820">
    <property type="entry name" value="alpha/beta hydrolase"/>
    <property type="match status" value="1"/>
</dbReference>
<dbReference type="PANTHER" id="PTHR43433">
    <property type="entry name" value="HYDROLASE, ALPHA/BETA FOLD FAMILY PROTEIN"/>
    <property type="match status" value="1"/>
</dbReference>
<proteinExistence type="predicted"/>
<accession>A0ABS1M9E7</accession>
<dbReference type="SUPFAM" id="SSF53474">
    <property type="entry name" value="alpha/beta-Hydrolases"/>
    <property type="match status" value="1"/>
</dbReference>
<dbReference type="RefSeq" id="WP_201950102.1">
    <property type="nucleotide sequence ID" value="NZ_JAERRJ010000008.1"/>
</dbReference>
<comment type="caution">
    <text evidence="2">The sequence shown here is derived from an EMBL/GenBank/DDBJ whole genome shotgun (WGS) entry which is preliminary data.</text>
</comment>
<dbReference type="EMBL" id="JAERRJ010000008">
    <property type="protein sequence ID" value="MBL1077272.1"/>
    <property type="molecule type" value="Genomic_DNA"/>
</dbReference>
<organism evidence="2 3">
    <name type="scientific">Nocardia acididurans</name>
    <dbReference type="NCBI Taxonomy" id="2802282"/>
    <lineage>
        <taxon>Bacteria</taxon>
        <taxon>Bacillati</taxon>
        <taxon>Actinomycetota</taxon>
        <taxon>Actinomycetes</taxon>
        <taxon>Mycobacteriales</taxon>
        <taxon>Nocardiaceae</taxon>
        <taxon>Nocardia</taxon>
    </lineage>
</organism>
<name>A0ABS1M9E7_9NOCA</name>
<dbReference type="InterPro" id="IPR050471">
    <property type="entry name" value="AB_hydrolase"/>
</dbReference>
<evidence type="ECO:0000259" key="1">
    <source>
        <dbReference type="Pfam" id="PF00561"/>
    </source>
</evidence>
<keyword evidence="2" id="KW-0378">Hydrolase</keyword>
<dbReference type="Pfam" id="PF00561">
    <property type="entry name" value="Abhydrolase_1"/>
    <property type="match status" value="1"/>
</dbReference>
<protein>
    <submittedName>
        <fullName evidence="2">Alpha/beta fold hydrolase</fullName>
    </submittedName>
</protein>
<gene>
    <name evidence="2" type="ORF">JK358_22995</name>
</gene>
<dbReference type="InterPro" id="IPR000073">
    <property type="entry name" value="AB_hydrolase_1"/>
</dbReference>
<feature type="domain" description="AB hydrolase-1" evidence="1">
    <location>
        <begin position="26"/>
        <end position="272"/>
    </location>
</feature>
<keyword evidence="3" id="KW-1185">Reference proteome</keyword>
<reference evidence="2 3" key="1">
    <citation type="submission" date="2021-01" db="EMBL/GenBank/DDBJ databases">
        <title>WGS of actinomycetes isolated from Thailand.</title>
        <authorList>
            <person name="Thawai C."/>
        </authorList>
    </citation>
    <scope>NUCLEOTIDE SEQUENCE [LARGE SCALE GENOMIC DNA]</scope>
    <source>
        <strain evidence="2 3">LPG 2</strain>
    </source>
</reference>